<accession>A0A6U4IKH4</accession>
<sequence length="172" mass="19444">MGLMIVLALTLLVGDVVLLGFITYKILKFGELEDDHMNPTDFARDMNYVYPLEMGLQAIMLLIQIWMIFAFYGTPQVLAILINMGYLFYHMHLYSSPAWKVDAAKVWNPTFKKTSQTQILIGVIIYGLLFFLFLYNTIKVLTNHPKTGPGSGTPGRMKGPRKAGPMRGRSGY</sequence>
<feature type="transmembrane region" description="Helical" evidence="2">
    <location>
        <begin position="48"/>
        <end position="72"/>
    </location>
</feature>
<evidence type="ECO:0000256" key="2">
    <source>
        <dbReference type="SAM" id="Phobius"/>
    </source>
</evidence>
<dbReference type="SMART" id="SM01398">
    <property type="entry name" value="Cornichon"/>
    <property type="match status" value="1"/>
</dbReference>
<reference evidence="4" key="1">
    <citation type="submission" date="2021-01" db="EMBL/GenBank/DDBJ databases">
        <authorList>
            <person name="Corre E."/>
            <person name="Pelletier E."/>
            <person name="Niang G."/>
            <person name="Scheremetjew M."/>
            <person name="Finn R."/>
            <person name="Kale V."/>
            <person name="Holt S."/>
            <person name="Cochrane G."/>
            <person name="Meng A."/>
            <person name="Brown T."/>
            <person name="Cohen L."/>
        </authorList>
    </citation>
    <scope>NUCLEOTIDE SEQUENCE</scope>
    <source>
        <strain evidence="3">CCMP441</strain>
        <strain evidence="4">CCMP644</strain>
    </source>
</reference>
<feature type="transmembrane region" description="Helical" evidence="2">
    <location>
        <begin position="6"/>
        <end position="27"/>
    </location>
</feature>
<name>A0A6U4IKH4_HEMAN</name>
<feature type="transmembrane region" description="Helical" evidence="2">
    <location>
        <begin position="119"/>
        <end position="138"/>
    </location>
</feature>
<dbReference type="EMBL" id="HBFX01024193">
    <property type="protein sequence ID" value="CAD8960779.1"/>
    <property type="molecule type" value="Transcribed_RNA"/>
</dbReference>
<feature type="transmembrane region" description="Helical" evidence="2">
    <location>
        <begin position="78"/>
        <end position="99"/>
    </location>
</feature>
<keyword evidence="2" id="KW-1133">Transmembrane helix</keyword>
<protein>
    <submittedName>
        <fullName evidence="4">Uncharacterized protein</fullName>
    </submittedName>
</protein>
<evidence type="ECO:0000256" key="1">
    <source>
        <dbReference type="SAM" id="MobiDB-lite"/>
    </source>
</evidence>
<dbReference type="GO" id="GO:0016192">
    <property type="term" value="P:vesicle-mediated transport"/>
    <property type="evidence" value="ECO:0007669"/>
    <property type="project" value="InterPro"/>
</dbReference>
<keyword evidence="2" id="KW-0472">Membrane</keyword>
<dbReference type="InterPro" id="IPR003377">
    <property type="entry name" value="Cornichon"/>
</dbReference>
<evidence type="ECO:0000313" key="4">
    <source>
        <dbReference type="EMBL" id="CAD8960779.1"/>
    </source>
</evidence>
<feature type="region of interest" description="Disordered" evidence="1">
    <location>
        <begin position="146"/>
        <end position="172"/>
    </location>
</feature>
<organism evidence="4">
    <name type="scientific">Hemiselmis andersenii</name>
    <name type="common">Cryptophyte alga</name>
    <dbReference type="NCBI Taxonomy" id="464988"/>
    <lineage>
        <taxon>Eukaryota</taxon>
        <taxon>Cryptophyceae</taxon>
        <taxon>Cryptomonadales</taxon>
        <taxon>Hemiselmidaceae</taxon>
        <taxon>Hemiselmis</taxon>
    </lineage>
</organism>
<keyword evidence="2" id="KW-0812">Transmembrane</keyword>
<dbReference type="EMBL" id="HBFK01007601">
    <property type="protein sequence ID" value="CAD8738068.1"/>
    <property type="molecule type" value="Transcribed_RNA"/>
</dbReference>
<gene>
    <name evidence="4" type="ORF">HAND00432_LOCUS14735</name>
    <name evidence="3" type="ORF">HAND1043_LOCUS4560</name>
</gene>
<dbReference type="Pfam" id="PF03311">
    <property type="entry name" value="Cornichon"/>
    <property type="match status" value="1"/>
</dbReference>
<proteinExistence type="predicted"/>
<evidence type="ECO:0000313" key="3">
    <source>
        <dbReference type="EMBL" id="CAD8738068.1"/>
    </source>
</evidence>
<dbReference type="AlphaFoldDB" id="A0A6U4IKH4"/>